<keyword evidence="17" id="KW-1185">Reference proteome</keyword>
<accession>A0A1I3ZYA8</accession>
<organism evidence="16 17">
    <name type="scientific">Desulfomicrobium apsheronum</name>
    <dbReference type="NCBI Taxonomy" id="52560"/>
    <lineage>
        <taxon>Bacteria</taxon>
        <taxon>Pseudomonadati</taxon>
        <taxon>Thermodesulfobacteriota</taxon>
        <taxon>Desulfovibrionia</taxon>
        <taxon>Desulfovibrionales</taxon>
        <taxon>Desulfomicrobiaceae</taxon>
        <taxon>Desulfomicrobium</taxon>
    </lineage>
</organism>
<dbReference type="AlphaFoldDB" id="A0A1I3ZYA8"/>
<feature type="domain" description="V-ATPase proteolipid subunit C-like" evidence="15">
    <location>
        <begin position="37"/>
        <end position="99"/>
    </location>
</feature>
<dbReference type="PANTHER" id="PTHR10031">
    <property type="entry name" value="ATP SYNTHASE LIPID-BINDING PROTEIN, MITOCHONDRIAL"/>
    <property type="match status" value="1"/>
</dbReference>
<dbReference type="InterPro" id="IPR002379">
    <property type="entry name" value="ATPase_proteolipid_c-like_dom"/>
</dbReference>
<evidence type="ECO:0000259" key="15">
    <source>
        <dbReference type="Pfam" id="PF00137"/>
    </source>
</evidence>
<dbReference type="InterPro" id="IPR000454">
    <property type="entry name" value="ATP_synth_F0_csu"/>
</dbReference>
<evidence type="ECO:0000256" key="10">
    <source>
        <dbReference type="ARBA" id="ARBA00023121"/>
    </source>
</evidence>
<evidence type="ECO:0000256" key="2">
    <source>
        <dbReference type="ARBA" id="ARBA00006704"/>
    </source>
</evidence>
<keyword evidence="8 13" id="KW-1133">Transmembrane helix</keyword>
<dbReference type="InterPro" id="IPR005953">
    <property type="entry name" value="ATP_synth_csu_bac/chlpt"/>
</dbReference>
<evidence type="ECO:0000256" key="4">
    <source>
        <dbReference type="ARBA" id="ARBA00022475"/>
    </source>
</evidence>
<dbReference type="GO" id="GO:0046933">
    <property type="term" value="F:proton-transporting ATP synthase activity, rotational mechanism"/>
    <property type="evidence" value="ECO:0007669"/>
    <property type="project" value="UniProtKB-UniRule"/>
</dbReference>
<dbReference type="HAMAP" id="MF_01396">
    <property type="entry name" value="ATP_synth_c_bact"/>
    <property type="match status" value="1"/>
</dbReference>
<name>A0A1I3ZYA8_9BACT</name>
<keyword evidence="4 13" id="KW-1003">Cell membrane</keyword>
<dbReference type="Gene3D" id="1.20.120.610">
    <property type="entry name" value="lithium bound rotor ring of v- atpase"/>
    <property type="match status" value="1"/>
</dbReference>
<evidence type="ECO:0000256" key="13">
    <source>
        <dbReference type="HAMAP-Rule" id="MF_01396"/>
    </source>
</evidence>
<dbReference type="EMBL" id="FORX01000028">
    <property type="protein sequence ID" value="SFK49043.1"/>
    <property type="molecule type" value="Genomic_DNA"/>
</dbReference>
<evidence type="ECO:0000256" key="9">
    <source>
        <dbReference type="ARBA" id="ARBA00023065"/>
    </source>
</evidence>
<evidence type="ECO:0000256" key="14">
    <source>
        <dbReference type="SAM" id="SignalP"/>
    </source>
</evidence>
<dbReference type="Proteomes" id="UP000198635">
    <property type="component" value="Unassembled WGS sequence"/>
</dbReference>
<dbReference type="InterPro" id="IPR035921">
    <property type="entry name" value="F/V-ATP_Csub_sf"/>
</dbReference>
<keyword evidence="5 13" id="KW-0138">CF(0)</keyword>
<dbReference type="PROSITE" id="PS00605">
    <property type="entry name" value="ATPASE_C"/>
    <property type="match status" value="1"/>
</dbReference>
<gene>
    <name evidence="13" type="primary">atpE</name>
    <name evidence="16" type="ORF">SAMN04488082_12810</name>
</gene>
<evidence type="ECO:0000256" key="1">
    <source>
        <dbReference type="ARBA" id="ARBA00004651"/>
    </source>
</evidence>
<evidence type="ECO:0000256" key="8">
    <source>
        <dbReference type="ARBA" id="ARBA00022989"/>
    </source>
</evidence>
<dbReference type="PRINTS" id="PR00124">
    <property type="entry name" value="ATPASEC"/>
</dbReference>
<feature type="transmembrane region" description="Helical" evidence="13">
    <location>
        <begin position="33"/>
        <end position="57"/>
    </location>
</feature>
<evidence type="ECO:0000256" key="11">
    <source>
        <dbReference type="ARBA" id="ARBA00023136"/>
    </source>
</evidence>
<evidence type="ECO:0000313" key="16">
    <source>
        <dbReference type="EMBL" id="SFK49043.1"/>
    </source>
</evidence>
<protein>
    <recommendedName>
        <fullName evidence="13">ATP synthase subunit c</fullName>
    </recommendedName>
    <alternativeName>
        <fullName evidence="13">ATP synthase F(0) sector subunit c</fullName>
    </alternativeName>
    <alternativeName>
        <fullName evidence="13">F-type ATPase subunit c</fullName>
        <shortName evidence="13">F-ATPase subunit c</shortName>
    </alternativeName>
    <alternativeName>
        <fullName evidence="13">Lipid-binding protein</fullName>
    </alternativeName>
</protein>
<sequence length="107" mass="10604">MRKGFLSVLATVALVAVASSAFAADAAPEVISTIAWAASLGMAIAAAGCGIAQGLAVKAACEGTARNPEASGKITVTMLIGLALIESLAIYALVVNLILLFANPFVG</sequence>
<keyword evidence="3 13" id="KW-0813">Transport</keyword>
<dbReference type="NCBIfam" id="TIGR01260">
    <property type="entry name" value="ATP_synt_c"/>
    <property type="match status" value="1"/>
</dbReference>
<keyword evidence="10 13" id="KW-0446">Lipid-binding</keyword>
<feature type="signal peptide" evidence="14">
    <location>
        <begin position="1"/>
        <end position="23"/>
    </location>
</feature>
<comment type="similarity">
    <text evidence="2 13">Belongs to the ATPase C chain family.</text>
</comment>
<dbReference type="SUPFAM" id="SSF81333">
    <property type="entry name" value="F1F0 ATP synthase subunit C"/>
    <property type="match status" value="1"/>
</dbReference>
<keyword evidence="6 13" id="KW-0812">Transmembrane</keyword>
<feature type="chain" id="PRO_5011555543" description="ATP synthase subunit c" evidence="14">
    <location>
        <begin position="24"/>
        <end position="107"/>
    </location>
</feature>
<feature type="transmembrane region" description="Helical" evidence="13">
    <location>
        <begin position="78"/>
        <end position="102"/>
    </location>
</feature>
<evidence type="ECO:0000256" key="7">
    <source>
        <dbReference type="ARBA" id="ARBA00022781"/>
    </source>
</evidence>
<dbReference type="STRING" id="52560.SAMN04488082_12810"/>
<dbReference type="InterPro" id="IPR020537">
    <property type="entry name" value="ATP_synth_F0_csu_DDCD_BS"/>
</dbReference>
<dbReference type="GO" id="GO:0045259">
    <property type="term" value="C:proton-transporting ATP synthase complex"/>
    <property type="evidence" value="ECO:0007669"/>
    <property type="project" value="UniProtKB-KW"/>
</dbReference>
<reference evidence="17" key="1">
    <citation type="submission" date="2016-10" db="EMBL/GenBank/DDBJ databases">
        <authorList>
            <person name="Varghese N."/>
            <person name="Submissions S."/>
        </authorList>
    </citation>
    <scope>NUCLEOTIDE SEQUENCE [LARGE SCALE GENOMIC DNA]</scope>
    <source>
        <strain evidence="17">DSM 5918</strain>
    </source>
</reference>
<dbReference type="FunFam" id="1.20.20.10:FF:000002">
    <property type="entry name" value="ATP synthase subunit c"/>
    <property type="match status" value="1"/>
</dbReference>
<dbReference type="CDD" id="cd18121">
    <property type="entry name" value="ATP-synt_Fo_c"/>
    <property type="match status" value="1"/>
</dbReference>
<dbReference type="GO" id="GO:0005886">
    <property type="term" value="C:plasma membrane"/>
    <property type="evidence" value="ECO:0007669"/>
    <property type="project" value="UniProtKB-SubCell"/>
</dbReference>
<dbReference type="RefSeq" id="WP_092190587.1">
    <property type="nucleotide sequence ID" value="NZ_FORX01000028.1"/>
</dbReference>
<dbReference type="PANTHER" id="PTHR10031:SF0">
    <property type="entry name" value="ATPASE PROTEIN 9"/>
    <property type="match status" value="1"/>
</dbReference>
<comment type="subcellular location">
    <subcellularLocation>
        <location evidence="1 13">Cell membrane</location>
        <topology evidence="1 13">Multi-pass membrane protein</topology>
    </subcellularLocation>
</comment>
<keyword evidence="11 13" id="KW-0472">Membrane</keyword>
<keyword evidence="14" id="KW-0732">Signal</keyword>
<keyword evidence="9 13" id="KW-0406">Ion transport</keyword>
<dbReference type="GO" id="GO:0008289">
    <property type="term" value="F:lipid binding"/>
    <property type="evidence" value="ECO:0007669"/>
    <property type="project" value="UniProtKB-KW"/>
</dbReference>
<comment type="function">
    <text evidence="13">F(1)F(0) ATP synthase produces ATP from ADP in the presence of a proton or sodium gradient. F-type ATPases consist of two structural domains, F(1) containing the extramembraneous catalytic core and F(0) containing the membrane proton channel, linked together by a central stalk and a peripheral stalk. During catalysis, ATP synthesis in the catalytic domain of F(1) is coupled via a rotary mechanism of the central stalk subunits to proton translocation.</text>
</comment>
<feature type="site" description="Reversibly protonated during proton transport" evidence="13">
    <location>
        <position position="86"/>
    </location>
</feature>
<keyword evidence="12 13" id="KW-0066">ATP synthesis</keyword>
<dbReference type="GO" id="GO:0033177">
    <property type="term" value="C:proton-transporting two-sector ATPase complex, proton-transporting domain"/>
    <property type="evidence" value="ECO:0007669"/>
    <property type="project" value="InterPro"/>
</dbReference>
<dbReference type="OrthoDB" id="5296711at2"/>
<evidence type="ECO:0000256" key="5">
    <source>
        <dbReference type="ARBA" id="ARBA00022547"/>
    </source>
</evidence>
<proteinExistence type="inferred from homology"/>
<evidence type="ECO:0000256" key="12">
    <source>
        <dbReference type="ARBA" id="ARBA00023310"/>
    </source>
</evidence>
<comment type="function">
    <text evidence="13">Key component of the F(0) channel; it plays a direct role in translocation across the membrane. A homomeric c-ring of between 10-14 subunits forms the central stalk rotor element with the F(1) delta and epsilon subunits.</text>
</comment>
<keyword evidence="7 13" id="KW-0375">Hydrogen ion transport</keyword>
<dbReference type="Pfam" id="PF00137">
    <property type="entry name" value="ATP-synt_C"/>
    <property type="match status" value="1"/>
</dbReference>
<evidence type="ECO:0000313" key="17">
    <source>
        <dbReference type="Proteomes" id="UP000198635"/>
    </source>
</evidence>
<evidence type="ECO:0000256" key="6">
    <source>
        <dbReference type="ARBA" id="ARBA00022692"/>
    </source>
</evidence>
<evidence type="ECO:0000256" key="3">
    <source>
        <dbReference type="ARBA" id="ARBA00022448"/>
    </source>
</evidence>